<accession>A0AAW3MN33</accession>
<dbReference type="PANTHER" id="PTHR37305">
    <property type="entry name" value="INTEGRAL MEMBRANE PROTEIN-RELATED"/>
    <property type="match status" value="1"/>
</dbReference>
<dbReference type="GO" id="GO:0140359">
    <property type="term" value="F:ABC-type transporter activity"/>
    <property type="evidence" value="ECO:0007669"/>
    <property type="project" value="InterPro"/>
</dbReference>
<dbReference type="GO" id="GO:0005886">
    <property type="term" value="C:plasma membrane"/>
    <property type="evidence" value="ECO:0007669"/>
    <property type="project" value="UniProtKB-SubCell"/>
</dbReference>
<evidence type="ECO:0000256" key="1">
    <source>
        <dbReference type="SAM" id="Coils"/>
    </source>
</evidence>
<evidence type="ECO:0000313" key="3">
    <source>
        <dbReference type="EMBL" id="KTR28761.1"/>
    </source>
</evidence>
<feature type="transmembrane region" description="Helical" evidence="2">
    <location>
        <begin position="191"/>
        <end position="213"/>
    </location>
</feature>
<keyword evidence="1" id="KW-0175">Coiled coil</keyword>
<organism evidence="3 4">
    <name type="scientific">Exiguobacterium indicum</name>
    <dbReference type="NCBI Taxonomy" id="296995"/>
    <lineage>
        <taxon>Bacteria</taxon>
        <taxon>Bacillati</taxon>
        <taxon>Bacillota</taxon>
        <taxon>Bacilli</taxon>
        <taxon>Bacillales</taxon>
        <taxon>Bacillales Family XII. Incertae Sedis</taxon>
        <taxon>Exiguobacterium</taxon>
    </lineage>
</organism>
<evidence type="ECO:0000256" key="2">
    <source>
        <dbReference type="SAM" id="Phobius"/>
    </source>
</evidence>
<feature type="coiled-coil region" evidence="1">
    <location>
        <begin position="95"/>
        <end position="122"/>
    </location>
</feature>
<keyword evidence="2" id="KW-1133">Transmembrane helix</keyword>
<keyword evidence="2" id="KW-0812">Transmembrane</keyword>
<dbReference type="RefSeq" id="WP_058712856.1">
    <property type="nucleotide sequence ID" value="NZ_LDQV01000001.1"/>
</dbReference>
<reference evidence="3 4" key="1">
    <citation type="journal article" date="2016" name="Front. Microbiol.">
        <title>Genomic Resource of Rice Seed Associated Bacteria.</title>
        <authorList>
            <person name="Midha S."/>
            <person name="Bansal K."/>
            <person name="Sharma S."/>
            <person name="Kumar N."/>
            <person name="Patil P.P."/>
            <person name="Chaudhry V."/>
            <person name="Patil P.B."/>
        </authorList>
    </citation>
    <scope>NUCLEOTIDE SEQUENCE [LARGE SCALE GENOMIC DNA]</scope>
    <source>
        <strain evidence="3 4">RSA11</strain>
    </source>
</reference>
<feature type="transmembrane region" description="Helical" evidence="2">
    <location>
        <begin position="245"/>
        <end position="267"/>
    </location>
</feature>
<evidence type="ECO:0000313" key="4">
    <source>
        <dbReference type="Proteomes" id="UP000072605"/>
    </source>
</evidence>
<feature type="transmembrane region" description="Helical" evidence="2">
    <location>
        <begin position="334"/>
        <end position="354"/>
    </location>
</feature>
<evidence type="ECO:0008006" key="5">
    <source>
        <dbReference type="Google" id="ProtNLM"/>
    </source>
</evidence>
<sequence length="365" mass="41252">MSRELLKVEWQKVKQQKMVWVLLCLVFSVGLIFSFSRMGLSGTEWTNAPFEGKLTRDFVKQATVGEKRVTKNGITKAEQREHNIYSQILLANESHQSQSQRVDKLRQEARSATSDIKKRKLEQEASLLAKIDYQRVGNYRTLDQFIVFLGVGGFALLAIVLTLVTATSYSREAQTGMLQVLYSSKHGRKDVLTAKLTLSILLVTSVILVYNIVQWLLFFRQSSGWALPIQFNYHDSPYPLTFGQLYLLAISMQWLVAVSLVMTFTFFSLLVRHVLAVLILASIWLIGPFVLEKFFGGIMASETIRSLLLLTQGQSLMVFVLFKDYLAVPVFGQPIILPVVVIASSIATIFLFGWGCYKLVSRQSA</sequence>
<dbReference type="AlphaFoldDB" id="A0AAW3MN33"/>
<protein>
    <recommendedName>
        <fullName evidence="5">ABC transporter permease</fullName>
    </recommendedName>
</protein>
<gene>
    <name evidence="3" type="ORF">RSA11_00055</name>
</gene>
<dbReference type="Pfam" id="PF12679">
    <property type="entry name" value="ABC2_membrane_2"/>
    <property type="match status" value="1"/>
</dbReference>
<dbReference type="EMBL" id="LDQV01000001">
    <property type="protein sequence ID" value="KTR28761.1"/>
    <property type="molecule type" value="Genomic_DNA"/>
</dbReference>
<feature type="transmembrane region" description="Helical" evidence="2">
    <location>
        <begin position="20"/>
        <end position="40"/>
    </location>
</feature>
<keyword evidence="2" id="KW-0472">Membrane</keyword>
<proteinExistence type="predicted"/>
<name>A0AAW3MN33_9BACL</name>
<comment type="caution">
    <text evidence="3">The sequence shown here is derived from an EMBL/GenBank/DDBJ whole genome shotgun (WGS) entry which is preliminary data.</text>
</comment>
<feature type="transmembrane region" description="Helical" evidence="2">
    <location>
        <begin position="145"/>
        <end position="170"/>
    </location>
</feature>
<dbReference type="PANTHER" id="PTHR37305:SF1">
    <property type="entry name" value="MEMBRANE PROTEIN"/>
    <property type="match status" value="1"/>
</dbReference>
<feature type="transmembrane region" description="Helical" evidence="2">
    <location>
        <begin position="274"/>
        <end position="291"/>
    </location>
</feature>
<dbReference type="Proteomes" id="UP000072605">
    <property type="component" value="Unassembled WGS sequence"/>
</dbReference>